<organism evidence="2 3">
    <name type="scientific">Lutibacter oricola</name>
    <dbReference type="NCBI Taxonomy" id="762486"/>
    <lineage>
        <taxon>Bacteria</taxon>
        <taxon>Pseudomonadati</taxon>
        <taxon>Bacteroidota</taxon>
        <taxon>Flavobacteriia</taxon>
        <taxon>Flavobacteriales</taxon>
        <taxon>Flavobacteriaceae</taxon>
        <taxon>Lutibacter</taxon>
    </lineage>
</organism>
<protein>
    <recommendedName>
        <fullName evidence="4">Adhesin</fullName>
    </recommendedName>
</protein>
<accession>A0A1H3A9Y1</accession>
<dbReference type="STRING" id="762486.SAMN05444411_10466"/>
<keyword evidence="1" id="KW-0732">Signal</keyword>
<reference evidence="2 3" key="1">
    <citation type="submission" date="2016-10" db="EMBL/GenBank/DDBJ databases">
        <authorList>
            <person name="de Groot N.N."/>
        </authorList>
    </citation>
    <scope>NUCLEOTIDE SEQUENCE [LARGE SCALE GENOMIC DNA]</scope>
    <source>
        <strain evidence="2 3">DSM 24956</strain>
    </source>
</reference>
<feature type="signal peptide" evidence="1">
    <location>
        <begin position="1"/>
        <end position="20"/>
    </location>
</feature>
<dbReference type="OrthoDB" id="1117657at2"/>
<dbReference type="AlphaFoldDB" id="A0A1H3A9Y1"/>
<dbReference type="RefSeq" id="WP_090122836.1">
    <property type="nucleotide sequence ID" value="NZ_FNNJ01000004.1"/>
</dbReference>
<sequence>MKYMYKTLLFLLFVPLTLLATERGKYTKNKVIKKEYTVNKNATFKVDNKYGNIDIVSSNSNKIFITVSITTNGNDEEKVERRLEQIDVDFDASSSFVSAKTEIEKHSNSWSWFGKNNNINIEVNYKISLPVTNNLEVYNDYGNVNLDKIEGKTKFNVDYGKINLGELLNSENNINIDYTNNSQIDFMKDGAINADYSTLHLERSGRTKLNADYSKISFGMVVDLDFNCDYGSLTIDNAGNANGNTDYLKVSIGKLSGSGDFSVDYGGISINDLGPQFKKLKIDAEYAGVKVGVNNNANFNIIASSSYGSIKYGDGFTFNKQIKENSSKYYEGYFGTENSGSSINLKTSYGNITLKN</sequence>
<keyword evidence="3" id="KW-1185">Reference proteome</keyword>
<gene>
    <name evidence="2" type="ORF">SAMN05444411_10466</name>
</gene>
<evidence type="ECO:0000256" key="1">
    <source>
        <dbReference type="SAM" id="SignalP"/>
    </source>
</evidence>
<name>A0A1H3A9Y1_9FLAO</name>
<proteinExistence type="predicted"/>
<dbReference type="EMBL" id="FNNJ01000004">
    <property type="protein sequence ID" value="SDX26365.1"/>
    <property type="molecule type" value="Genomic_DNA"/>
</dbReference>
<dbReference type="Proteomes" id="UP000199595">
    <property type="component" value="Unassembled WGS sequence"/>
</dbReference>
<feature type="chain" id="PRO_5011742280" description="Adhesin" evidence="1">
    <location>
        <begin position="21"/>
        <end position="356"/>
    </location>
</feature>
<evidence type="ECO:0000313" key="2">
    <source>
        <dbReference type="EMBL" id="SDX26365.1"/>
    </source>
</evidence>
<evidence type="ECO:0000313" key="3">
    <source>
        <dbReference type="Proteomes" id="UP000199595"/>
    </source>
</evidence>
<evidence type="ECO:0008006" key="4">
    <source>
        <dbReference type="Google" id="ProtNLM"/>
    </source>
</evidence>